<dbReference type="InterPro" id="IPR043094">
    <property type="entry name" value="Nab2/ZC3H14_N_sf"/>
</dbReference>
<evidence type="ECO:0000256" key="8">
    <source>
        <dbReference type="PROSITE-ProRule" id="PRU00723"/>
    </source>
</evidence>
<gene>
    <name evidence="11" type="ORF">L203_103551</name>
</gene>
<evidence type="ECO:0000313" key="12">
    <source>
        <dbReference type="Proteomes" id="UP000094043"/>
    </source>
</evidence>
<evidence type="ECO:0000256" key="9">
    <source>
        <dbReference type="SAM" id="MobiDB-lite"/>
    </source>
</evidence>
<dbReference type="GO" id="GO:0043488">
    <property type="term" value="P:regulation of mRNA stability"/>
    <property type="evidence" value="ECO:0007669"/>
    <property type="project" value="InterPro"/>
</dbReference>
<dbReference type="GO" id="GO:0008270">
    <property type="term" value="F:zinc ion binding"/>
    <property type="evidence" value="ECO:0007669"/>
    <property type="project" value="UniProtKB-KW"/>
</dbReference>
<feature type="region of interest" description="Disordered" evidence="9">
    <location>
        <begin position="86"/>
        <end position="211"/>
    </location>
</feature>
<feature type="region of interest" description="Disordered" evidence="9">
    <location>
        <begin position="482"/>
        <end position="525"/>
    </location>
</feature>
<evidence type="ECO:0000256" key="2">
    <source>
        <dbReference type="ARBA" id="ARBA00008423"/>
    </source>
</evidence>
<dbReference type="PROSITE" id="PS50103">
    <property type="entry name" value="ZF_C3H1"/>
    <property type="match status" value="1"/>
</dbReference>
<dbReference type="AlphaFoldDB" id="A0AAJ8M0T6"/>
<keyword evidence="3 8" id="KW-0479">Metal-binding</keyword>
<dbReference type="Gene3D" id="1.10.340.40">
    <property type="entry name" value="Nuclear abundant poly(A) RNA-bind protein 2, N-terminal domain"/>
    <property type="match status" value="1"/>
</dbReference>
<dbReference type="InterPro" id="IPR000571">
    <property type="entry name" value="Znf_CCCH"/>
</dbReference>
<comment type="similarity">
    <text evidence="2">Belongs to the ZC3H14 family.</text>
</comment>
<comment type="subcellular location">
    <subcellularLocation>
        <location evidence="1">Nucleus</location>
    </subcellularLocation>
</comment>
<feature type="compositionally biased region" description="Basic and acidic residues" evidence="9">
    <location>
        <begin position="9"/>
        <end position="25"/>
    </location>
</feature>
<keyword evidence="5 8" id="KW-0863">Zinc-finger</keyword>
<dbReference type="GO" id="GO:0008143">
    <property type="term" value="F:poly(A) binding"/>
    <property type="evidence" value="ECO:0007669"/>
    <property type="project" value="InterPro"/>
</dbReference>
<sequence length="551" mass="59251">MVGQLTEEQSARLQEKVQTELERREWAEPNDTVMAEYVTVLLANGSARERVQSEMEDLVGSDFDPAFLDWLFSTATLLDSASAVRESTPSTLPSSNQSPSTTSDNRGNNRLLNSALAPLANQPEKRKLSDVSQEGQNKRLAPDAPTGPKESLASRIGGLAPSAPNSNGQGLSVRGRGMAMRGMAGGRGGMASHMSGPANGGFQYPPQQQPGFRSRLQMAHPQRFNQMNQGPNSMFGAGPAQQEMMAQMMMMQANMAQMGQMMSMMVEERKKMQQPPQHVNHQHEARPRPPASVKIPPGTKLGEHTVSSITPKSTVGGIPDKPSSTVLCKFGVGCSNARCIYSHPSPVADERTGMVLSEEPCEKGKDCKDSECIKSHVSPAAVLGGQAGPSRLLCKYQNCTNPSCPFRHEDDAGNLISPPALIVSQKAKTGTSVAPSVANGETDAANTHKGLMDGELEDGPKIVQCRYGEKCTRPNCKFVHPSSRSINTTRKPSRTSQIPSTITPQIAGDMNKSKKFESNGNENKLNPAAVEFRPVVASDADEKVESLNVTL</sequence>
<feature type="domain" description="C3H1-type" evidence="10">
    <location>
        <begin position="322"/>
        <end position="346"/>
    </location>
</feature>
<dbReference type="Proteomes" id="UP000094043">
    <property type="component" value="Chromosome 4"/>
</dbReference>
<feature type="compositionally biased region" description="Low complexity" evidence="9">
    <location>
        <begin position="200"/>
        <end position="211"/>
    </location>
</feature>
<organism evidence="11 12">
    <name type="scientific">Cryptococcus depauperatus CBS 7841</name>
    <dbReference type="NCBI Taxonomy" id="1295531"/>
    <lineage>
        <taxon>Eukaryota</taxon>
        <taxon>Fungi</taxon>
        <taxon>Dikarya</taxon>
        <taxon>Basidiomycota</taxon>
        <taxon>Agaricomycotina</taxon>
        <taxon>Tremellomycetes</taxon>
        <taxon>Tremellales</taxon>
        <taxon>Cryptococcaceae</taxon>
        <taxon>Cryptococcus</taxon>
    </lineage>
</organism>
<keyword evidence="7" id="KW-0539">Nucleus</keyword>
<name>A0AAJ8M0T6_9TREE</name>
<reference evidence="11" key="1">
    <citation type="submission" date="2016-06" db="EMBL/GenBank/DDBJ databases">
        <authorList>
            <person name="Cuomo C."/>
            <person name="Litvintseva A."/>
            <person name="Heitman J."/>
            <person name="Chen Y."/>
            <person name="Sun S."/>
            <person name="Springer D."/>
            <person name="Dromer F."/>
            <person name="Young S."/>
            <person name="Zeng Q."/>
            <person name="Chapman S."/>
            <person name="Gujja S."/>
            <person name="Saif S."/>
            <person name="Birren B."/>
        </authorList>
    </citation>
    <scope>NUCLEOTIDE SEQUENCE</scope>
    <source>
        <strain evidence="11">CBS 7841</strain>
    </source>
</reference>
<dbReference type="Pfam" id="PF14608">
    <property type="entry name" value="zf-CCCH_2"/>
    <property type="match status" value="3"/>
</dbReference>
<dbReference type="InterPro" id="IPR040366">
    <property type="entry name" value="Nab2/ZC3H14"/>
</dbReference>
<evidence type="ECO:0000256" key="6">
    <source>
        <dbReference type="ARBA" id="ARBA00022833"/>
    </source>
</evidence>
<accession>A0AAJ8M0T6</accession>
<keyword evidence="6 8" id="KW-0862">Zinc</keyword>
<proteinExistence type="inferred from homology"/>
<reference evidence="11" key="3">
    <citation type="submission" date="2024-01" db="EMBL/GenBank/DDBJ databases">
        <authorList>
            <person name="Coelho M.A."/>
            <person name="David-Palma M."/>
            <person name="Shea T."/>
            <person name="Sun S."/>
            <person name="Cuomo C.A."/>
            <person name="Heitman J."/>
        </authorList>
    </citation>
    <scope>NUCLEOTIDE SEQUENCE</scope>
    <source>
        <strain evidence="11">CBS 7841</strain>
    </source>
</reference>
<evidence type="ECO:0000313" key="11">
    <source>
        <dbReference type="EMBL" id="WVN88345.1"/>
    </source>
</evidence>
<feature type="compositionally biased region" description="Polar residues" evidence="9">
    <location>
        <begin position="482"/>
        <end position="504"/>
    </location>
</feature>
<evidence type="ECO:0000256" key="7">
    <source>
        <dbReference type="ARBA" id="ARBA00023242"/>
    </source>
</evidence>
<dbReference type="PANTHER" id="PTHR14738:SF29">
    <property type="entry name" value="ZINC FINGER CCCH DOMAIN-CONTAINING PROTEIN 14"/>
    <property type="match status" value="1"/>
</dbReference>
<feature type="compositionally biased region" description="Polar residues" evidence="9">
    <location>
        <begin position="86"/>
        <end position="112"/>
    </location>
</feature>
<keyword evidence="4" id="KW-0677">Repeat</keyword>
<dbReference type="KEGG" id="cdep:91087762"/>
<feature type="region of interest" description="Disordered" evidence="9">
    <location>
        <begin position="276"/>
        <end position="320"/>
    </location>
</feature>
<feature type="zinc finger region" description="C3H1-type" evidence="8">
    <location>
        <begin position="322"/>
        <end position="346"/>
    </location>
</feature>
<evidence type="ECO:0000256" key="4">
    <source>
        <dbReference type="ARBA" id="ARBA00022737"/>
    </source>
</evidence>
<dbReference type="RefSeq" id="XP_066069045.1">
    <property type="nucleotide sequence ID" value="XM_066212948.1"/>
</dbReference>
<feature type="region of interest" description="Disordered" evidence="9">
    <location>
        <begin position="1"/>
        <end position="25"/>
    </location>
</feature>
<dbReference type="GO" id="GO:0005737">
    <property type="term" value="C:cytoplasm"/>
    <property type="evidence" value="ECO:0007669"/>
    <property type="project" value="TreeGrafter"/>
</dbReference>
<dbReference type="FunFam" id="4.10.1000.40:FF:000008">
    <property type="entry name" value="Unplaced genomic scaffold supercont1.1, whole genome shotgun sequence"/>
    <property type="match status" value="1"/>
</dbReference>
<dbReference type="PANTHER" id="PTHR14738">
    <property type="entry name" value="ZINC FINGER CCCH DOMAIN-CONTAINING PROTEIN 14"/>
    <property type="match status" value="1"/>
</dbReference>
<dbReference type="EMBL" id="CP143787">
    <property type="protein sequence ID" value="WVN88345.1"/>
    <property type="molecule type" value="Genomic_DNA"/>
</dbReference>
<keyword evidence="12" id="KW-1185">Reference proteome</keyword>
<protein>
    <recommendedName>
        <fullName evidence="10">C3H1-type domain-containing protein</fullName>
    </recommendedName>
</protein>
<dbReference type="GeneID" id="91087762"/>
<dbReference type="Gene3D" id="4.10.1000.40">
    <property type="match status" value="2"/>
</dbReference>
<dbReference type="GO" id="GO:0005634">
    <property type="term" value="C:nucleus"/>
    <property type="evidence" value="ECO:0007669"/>
    <property type="project" value="UniProtKB-SubCell"/>
</dbReference>
<evidence type="ECO:0000256" key="3">
    <source>
        <dbReference type="ARBA" id="ARBA00022723"/>
    </source>
</evidence>
<reference evidence="11" key="2">
    <citation type="journal article" date="2022" name="Elife">
        <title>Obligate sexual reproduction of a homothallic fungus closely related to the Cryptococcus pathogenic species complex.</title>
        <authorList>
            <person name="Passer A.R."/>
            <person name="Clancey S.A."/>
            <person name="Shea T."/>
            <person name="David-Palma M."/>
            <person name="Averette A.F."/>
            <person name="Boekhout T."/>
            <person name="Porcel B.M."/>
            <person name="Nowrousian M."/>
            <person name="Cuomo C.A."/>
            <person name="Sun S."/>
            <person name="Heitman J."/>
            <person name="Coelho M.A."/>
        </authorList>
    </citation>
    <scope>NUCLEOTIDE SEQUENCE</scope>
    <source>
        <strain evidence="11">CBS 7841</strain>
    </source>
</reference>
<evidence type="ECO:0000256" key="5">
    <source>
        <dbReference type="ARBA" id="ARBA00022771"/>
    </source>
</evidence>
<evidence type="ECO:0000259" key="10">
    <source>
        <dbReference type="PROSITE" id="PS50103"/>
    </source>
</evidence>
<evidence type="ECO:0000256" key="1">
    <source>
        <dbReference type="ARBA" id="ARBA00004123"/>
    </source>
</evidence>